<dbReference type="SMART" id="SM00116">
    <property type="entry name" value="CBS"/>
    <property type="match status" value="3"/>
</dbReference>
<dbReference type="RefSeq" id="WP_380005790.1">
    <property type="nucleotide sequence ID" value="NZ_JBHLYR010000013.1"/>
</dbReference>
<name>A0ABV6AY90_9DEIO</name>
<feature type="domain" description="CBS" evidence="3">
    <location>
        <begin position="122"/>
        <end position="179"/>
    </location>
</feature>
<evidence type="ECO:0000259" key="3">
    <source>
        <dbReference type="PROSITE" id="PS51371"/>
    </source>
</evidence>
<dbReference type="Gene3D" id="3.10.580.10">
    <property type="entry name" value="CBS-domain"/>
    <property type="match status" value="2"/>
</dbReference>
<dbReference type="EMBL" id="JBHLYR010000013">
    <property type="protein sequence ID" value="MFB9991148.1"/>
    <property type="molecule type" value="Genomic_DNA"/>
</dbReference>
<accession>A0ABV6AY90</accession>
<feature type="domain" description="CBS" evidence="3">
    <location>
        <begin position="1"/>
        <end position="38"/>
    </location>
</feature>
<dbReference type="InterPro" id="IPR051257">
    <property type="entry name" value="Diverse_CBS-Domain"/>
</dbReference>
<dbReference type="InterPro" id="IPR000644">
    <property type="entry name" value="CBS_dom"/>
</dbReference>
<keyword evidence="5" id="KW-1185">Reference proteome</keyword>
<evidence type="ECO:0000256" key="1">
    <source>
        <dbReference type="ARBA" id="ARBA00023122"/>
    </source>
</evidence>
<proteinExistence type="predicted"/>
<feature type="domain" description="CBS" evidence="3">
    <location>
        <begin position="46"/>
        <end position="101"/>
    </location>
</feature>
<dbReference type="Proteomes" id="UP001589733">
    <property type="component" value="Unassembled WGS sequence"/>
</dbReference>
<evidence type="ECO:0000256" key="2">
    <source>
        <dbReference type="PROSITE-ProRule" id="PRU00703"/>
    </source>
</evidence>
<gene>
    <name evidence="4" type="ORF">ACFFLM_04005</name>
</gene>
<organism evidence="4 5">
    <name type="scientific">Deinococcus oregonensis</name>
    <dbReference type="NCBI Taxonomy" id="1805970"/>
    <lineage>
        <taxon>Bacteria</taxon>
        <taxon>Thermotogati</taxon>
        <taxon>Deinococcota</taxon>
        <taxon>Deinococci</taxon>
        <taxon>Deinococcales</taxon>
        <taxon>Deinococcaceae</taxon>
        <taxon>Deinococcus</taxon>
    </lineage>
</organism>
<dbReference type="PROSITE" id="PS51371">
    <property type="entry name" value="CBS"/>
    <property type="match status" value="3"/>
</dbReference>
<protein>
    <submittedName>
        <fullName evidence="4">CBS domain-containing protein</fullName>
    </submittedName>
</protein>
<dbReference type="PANTHER" id="PTHR43080:SF2">
    <property type="entry name" value="CBS DOMAIN-CONTAINING PROTEIN"/>
    <property type="match status" value="1"/>
</dbReference>
<reference evidence="4 5" key="1">
    <citation type="submission" date="2024-09" db="EMBL/GenBank/DDBJ databases">
        <authorList>
            <person name="Sun Q."/>
            <person name="Mori K."/>
        </authorList>
    </citation>
    <scope>NUCLEOTIDE SEQUENCE [LARGE SCALE GENOMIC DNA]</scope>
    <source>
        <strain evidence="4 5">JCM 13503</strain>
    </source>
</reference>
<keyword evidence="1 2" id="KW-0129">CBS domain</keyword>
<dbReference type="InterPro" id="IPR046342">
    <property type="entry name" value="CBS_dom_sf"/>
</dbReference>
<evidence type="ECO:0000313" key="5">
    <source>
        <dbReference type="Proteomes" id="UP001589733"/>
    </source>
</evidence>
<dbReference type="PANTHER" id="PTHR43080">
    <property type="entry name" value="CBS DOMAIN-CONTAINING PROTEIN CBSX3, MITOCHONDRIAL"/>
    <property type="match status" value="1"/>
</dbReference>
<dbReference type="Pfam" id="PF00571">
    <property type="entry name" value="CBS"/>
    <property type="match status" value="3"/>
</dbReference>
<dbReference type="SUPFAM" id="SSF54631">
    <property type="entry name" value="CBS-domain pair"/>
    <property type="match status" value="2"/>
</dbReference>
<evidence type="ECO:0000313" key="4">
    <source>
        <dbReference type="EMBL" id="MFB9991148.1"/>
    </source>
</evidence>
<sequence>MLDRHVGGLPVVSETGSLMGLLTLTDVLRAVVAHPRPGLGTVRRHMSAETVTVPPEMPLSEAAARLVVTRLRVLPVVRDQVLLGVLHEQDIRSLLLRPAELHGPTVMEDHFHLEGKTVADLMTAPTAEISVDALLVDALEAMLAADVHGLPVVGHGQTLLGVITVRDILGAFIAPEVNLHQPA</sequence>
<comment type="caution">
    <text evidence="4">The sequence shown here is derived from an EMBL/GenBank/DDBJ whole genome shotgun (WGS) entry which is preliminary data.</text>
</comment>